<dbReference type="Pfam" id="PF15716">
    <property type="entry name" value="DUF4672"/>
    <property type="match status" value="1"/>
</dbReference>
<dbReference type="InterPro" id="IPR031445">
    <property type="entry name" value="DUF4672"/>
</dbReference>
<sequence length="216" mass="24147">MESSLEPLEGTSQSHIDKISQDPSVLPVQRGKQDPRPKKHRHPKKGVRTKRMKKRKKKEKMKAQCPPGLPTPLAPPQREEDETTDKTPALHSAQDDSVFHHEDRVQRQQDKSPCVMDLECQIQPCELSVAQEPGPPSPAVTSLASPPPCFGRFLSCVCQTFSKSRKRKLCRRKSSNQDETGGDAKVPRPGQLSDLGQDKLLLMFGFIVFSICHCSC</sequence>
<evidence type="ECO:0000256" key="1">
    <source>
        <dbReference type="SAM" id="MobiDB-lite"/>
    </source>
</evidence>
<feature type="compositionally biased region" description="Basic and acidic residues" evidence="1">
    <location>
        <begin position="93"/>
        <end position="102"/>
    </location>
</feature>
<reference evidence="2" key="1">
    <citation type="submission" date="2025-08" db="UniProtKB">
        <authorList>
            <consortium name="Ensembl"/>
        </authorList>
    </citation>
    <scope>IDENTIFICATION</scope>
</reference>
<accession>A0A8C5ZH01</accession>
<protein>
    <submittedName>
        <fullName evidence="2">Uncharacterized protein</fullName>
    </submittedName>
</protein>
<dbReference type="Ensembl" id="ENSMMMT00000015063.1">
    <property type="protein sequence ID" value="ENSMMMP00000013185.1"/>
    <property type="gene ID" value="ENSMMMG00000011779.1"/>
</dbReference>
<dbReference type="AlphaFoldDB" id="A0A8C5ZH01"/>
<reference evidence="2" key="2">
    <citation type="submission" date="2025-09" db="UniProtKB">
        <authorList>
            <consortium name="Ensembl"/>
        </authorList>
    </citation>
    <scope>IDENTIFICATION</scope>
</reference>
<feature type="region of interest" description="Disordered" evidence="1">
    <location>
        <begin position="1"/>
        <end position="102"/>
    </location>
</feature>
<evidence type="ECO:0000313" key="3">
    <source>
        <dbReference type="Proteomes" id="UP000694407"/>
    </source>
</evidence>
<dbReference type="PANTHER" id="PTHR40143">
    <property type="match status" value="1"/>
</dbReference>
<dbReference type="Proteomes" id="UP000694407">
    <property type="component" value="Unplaced"/>
</dbReference>
<dbReference type="GeneTree" id="ENSGT00410000029325"/>
<feature type="compositionally biased region" description="Basic residues" evidence="1">
    <location>
        <begin position="37"/>
        <end position="60"/>
    </location>
</feature>
<dbReference type="PANTHER" id="PTHR40143:SF1">
    <property type="match status" value="1"/>
</dbReference>
<evidence type="ECO:0000313" key="2">
    <source>
        <dbReference type="Ensembl" id="ENSMMMP00000013185.1"/>
    </source>
</evidence>
<feature type="region of interest" description="Disordered" evidence="1">
    <location>
        <begin position="169"/>
        <end position="190"/>
    </location>
</feature>
<keyword evidence="3" id="KW-1185">Reference proteome</keyword>
<name>A0A8C5ZH01_MARMA</name>
<proteinExistence type="predicted"/>
<organism evidence="2 3">
    <name type="scientific">Marmota marmota marmota</name>
    <name type="common">Alpine marmot</name>
    <dbReference type="NCBI Taxonomy" id="9994"/>
    <lineage>
        <taxon>Eukaryota</taxon>
        <taxon>Metazoa</taxon>
        <taxon>Chordata</taxon>
        <taxon>Craniata</taxon>
        <taxon>Vertebrata</taxon>
        <taxon>Euteleostomi</taxon>
        <taxon>Mammalia</taxon>
        <taxon>Eutheria</taxon>
        <taxon>Euarchontoglires</taxon>
        <taxon>Glires</taxon>
        <taxon>Rodentia</taxon>
        <taxon>Sciuromorpha</taxon>
        <taxon>Sciuridae</taxon>
        <taxon>Xerinae</taxon>
        <taxon>Marmotini</taxon>
        <taxon>Marmota</taxon>
    </lineage>
</organism>